<dbReference type="OrthoDB" id="5145700at2"/>
<sequence>MGEVWRTLAAALRLDPALFTRVDHAALTLLWPGLGVALLAAASTMLGHIAILLLNKIRGWRLLTSLLLSALALAVLHVVQAAITWAVASLVLGPMPLMPLIIVGLISTAPLTLNFATALPHLGLLLGRVLEGWSFLILVFGVASAFETRFLWALGFTLAGWLVMQLLSRLAQRPLTWMASRLWSLATGRPTMVTARDILAGTPITPVSRPEEVAP</sequence>
<feature type="transmembrane region" description="Helical" evidence="1">
    <location>
        <begin position="152"/>
        <end position="171"/>
    </location>
</feature>
<protein>
    <recommendedName>
        <fullName evidence="4">Yip1 domain-containing protein</fullName>
    </recommendedName>
</protein>
<organism evidence="2 3">
    <name type="scientific">Tessaracoccus flavescens</name>
    <dbReference type="NCBI Taxonomy" id="399497"/>
    <lineage>
        <taxon>Bacteria</taxon>
        <taxon>Bacillati</taxon>
        <taxon>Actinomycetota</taxon>
        <taxon>Actinomycetes</taxon>
        <taxon>Propionibacteriales</taxon>
        <taxon>Propionibacteriaceae</taxon>
        <taxon>Tessaracoccus</taxon>
    </lineage>
</organism>
<feature type="transmembrane region" description="Helical" evidence="1">
    <location>
        <begin position="129"/>
        <end position="146"/>
    </location>
</feature>
<keyword evidence="3" id="KW-1185">Reference proteome</keyword>
<dbReference type="KEGG" id="tfa:BW733_16410"/>
<reference evidence="2 3" key="1">
    <citation type="journal article" date="2008" name="Int. J. Syst. Evol. Microbiol.">
        <title>Tessaracoccus flavescens sp. nov., isolated from marine sediment.</title>
        <authorList>
            <person name="Lee D.W."/>
            <person name="Lee S.D."/>
        </authorList>
    </citation>
    <scope>NUCLEOTIDE SEQUENCE [LARGE SCALE GENOMIC DNA]</scope>
    <source>
        <strain evidence="2 3">SST-39T</strain>
    </source>
</reference>
<name>A0A1Q2D133_9ACTN</name>
<evidence type="ECO:0000313" key="3">
    <source>
        <dbReference type="Proteomes" id="UP000188235"/>
    </source>
</evidence>
<dbReference type="RefSeq" id="WP_077352149.1">
    <property type="nucleotide sequence ID" value="NZ_CP019607.1"/>
</dbReference>
<gene>
    <name evidence="2" type="ORF">BW733_16410</name>
</gene>
<feature type="transmembrane region" description="Helical" evidence="1">
    <location>
        <begin position="29"/>
        <end position="54"/>
    </location>
</feature>
<proteinExistence type="predicted"/>
<evidence type="ECO:0000313" key="2">
    <source>
        <dbReference type="EMBL" id="AQP52170.1"/>
    </source>
</evidence>
<dbReference type="Proteomes" id="UP000188235">
    <property type="component" value="Chromosome"/>
</dbReference>
<dbReference type="AlphaFoldDB" id="A0A1Q2D133"/>
<keyword evidence="1" id="KW-0812">Transmembrane</keyword>
<feature type="transmembrane region" description="Helical" evidence="1">
    <location>
        <begin position="66"/>
        <end position="91"/>
    </location>
</feature>
<keyword evidence="1" id="KW-0472">Membrane</keyword>
<keyword evidence="1" id="KW-1133">Transmembrane helix</keyword>
<accession>A0A1Q2D133</accession>
<evidence type="ECO:0000256" key="1">
    <source>
        <dbReference type="SAM" id="Phobius"/>
    </source>
</evidence>
<feature type="transmembrane region" description="Helical" evidence="1">
    <location>
        <begin position="97"/>
        <end position="117"/>
    </location>
</feature>
<dbReference type="EMBL" id="CP019607">
    <property type="protein sequence ID" value="AQP52170.1"/>
    <property type="molecule type" value="Genomic_DNA"/>
</dbReference>
<evidence type="ECO:0008006" key="4">
    <source>
        <dbReference type="Google" id="ProtNLM"/>
    </source>
</evidence>
<dbReference type="STRING" id="399497.BW733_16410"/>